<gene>
    <name evidence="3" type="ORF">EAH86_17060</name>
</gene>
<reference evidence="3 4" key="1">
    <citation type="journal article" date="2019" name="Environ. Microbiol.">
        <title>Species interactions and distinct microbial communities in high Arctic permafrost affected cryosols are associated with the CH4 and CO2 gas fluxes.</title>
        <authorList>
            <person name="Altshuler I."/>
            <person name="Hamel J."/>
            <person name="Turney S."/>
            <person name="Magnuson E."/>
            <person name="Levesque R."/>
            <person name="Greer C."/>
            <person name="Whyte L.G."/>
        </authorList>
    </citation>
    <scope>NUCLEOTIDE SEQUENCE [LARGE SCALE GENOMIC DNA]</scope>
    <source>
        <strain evidence="3 4">S9.3A</strain>
    </source>
</reference>
<feature type="transmembrane region" description="Helical" evidence="2">
    <location>
        <begin position="40"/>
        <end position="59"/>
    </location>
</feature>
<feature type="region of interest" description="Disordered" evidence="1">
    <location>
        <begin position="64"/>
        <end position="84"/>
    </location>
</feature>
<dbReference type="AlphaFoldDB" id="A0A502CM76"/>
<evidence type="ECO:0000256" key="2">
    <source>
        <dbReference type="SAM" id="Phobius"/>
    </source>
</evidence>
<keyword evidence="2" id="KW-1133">Transmembrane helix</keyword>
<keyword evidence="2" id="KW-0472">Membrane</keyword>
<name>A0A502CM76_9MICO</name>
<dbReference type="Proteomes" id="UP000317722">
    <property type="component" value="Unassembled WGS sequence"/>
</dbReference>
<evidence type="ECO:0000313" key="3">
    <source>
        <dbReference type="EMBL" id="TPG13933.1"/>
    </source>
</evidence>
<accession>A0A502CM76</accession>
<sequence length="84" mass="9037">MLALVGLSTRTPTDPVGQMIEDLARSHAEAESAQAALNAWMPWLLVALGVVFVLLFRAARRTVKGRDEADEDAEVDAWSGDADA</sequence>
<protein>
    <submittedName>
        <fullName evidence="3">Uncharacterized protein</fullName>
    </submittedName>
</protein>
<organism evidence="3 4">
    <name type="scientific">Pedococcus bigeumensis</name>
    <dbReference type="NCBI Taxonomy" id="433644"/>
    <lineage>
        <taxon>Bacteria</taxon>
        <taxon>Bacillati</taxon>
        <taxon>Actinomycetota</taxon>
        <taxon>Actinomycetes</taxon>
        <taxon>Micrococcales</taxon>
        <taxon>Intrasporangiaceae</taxon>
        <taxon>Pedococcus</taxon>
    </lineage>
</organism>
<keyword evidence="4" id="KW-1185">Reference proteome</keyword>
<dbReference type="EMBL" id="RCZM01000006">
    <property type="protein sequence ID" value="TPG13933.1"/>
    <property type="molecule type" value="Genomic_DNA"/>
</dbReference>
<comment type="caution">
    <text evidence="3">The sequence shown here is derived from an EMBL/GenBank/DDBJ whole genome shotgun (WGS) entry which is preliminary data.</text>
</comment>
<keyword evidence="2" id="KW-0812">Transmembrane</keyword>
<evidence type="ECO:0000313" key="4">
    <source>
        <dbReference type="Proteomes" id="UP000317722"/>
    </source>
</evidence>
<proteinExistence type="predicted"/>
<evidence type="ECO:0000256" key="1">
    <source>
        <dbReference type="SAM" id="MobiDB-lite"/>
    </source>
</evidence>
<dbReference type="RefSeq" id="WP_140742942.1">
    <property type="nucleotide sequence ID" value="NZ_RCZM01000006.1"/>
</dbReference>